<dbReference type="EMBL" id="EQ978127">
    <property type="protein sequence ID" value="EEF26124.1"/>
    <property type="molecule type" value="Genomic_DNA"/>
</dbReference>
<proteinExistence type="predicted"/>
<feature type="compositionally biased region" description="Basic and acidic residues" evidence="1">
    <location>
        <begin position="92"/>
        <end position="112"/>
    </location>
</feature>
<dbReference type="AlphaFoldDB" id="B9TDD9"/>
<evidence type="ECO:0000313" key="3">
    <source>
        <dbReference type="Proteomes" id="UP000008311"/>
    </source>
</evidence>
<keyword evidence="3" id="KW-1185">Reference proteome</keyword>
<protein>
    <submittedName>
        <fullName evidence="2">Uncharacterized protein</fullName>
    </submittedName>
</protein>
<sequence>AGARLDFPGAAAGRHGEHAALAAVRLQTDSCNVHRHHGDVHGRAAARLVALPRTEGGDAQRFREWLPGCRIHGHSNPAGDVRSRQHLFGARSESDREPGDDSVDDHAADRCERRRKRHAGVSGEYQERGAPSVDVGAGAWHRLLAVADQVSARARRSLQSARQGYARRFAALPWADHVVGQAETVRRSLGQPRAQAIDSPAVDVRGDGPARRSRTLRATDDPALRAAVRDHSRHVRQRGGRLSERSRNVDSHQYGAVDRHVFGGYLSC</sequence>
<name>B9TDD9_RICCO</name>
<dbReference type="Proteomes" id="UP000008311">
    <property type="component" value="Unassembled WGS sequence"/>
</dbReference>
<dbReference type="InParanoid" id="B9TDD9"/>
<evidence type="ECO:0000313" key="2">
    <source>
        <dbReference type="EMBL" id="EEF26124.1"/>
    </source>
</evidence>
<feature type="non-terminal residue" evidence="2">
    <location>
        <position position="1"/>
    </location>
</feature>
<gene>
    <name evidence="2" type="ORF">RCOM_1895440</name>
</gene>
<reference evidence="3" key="1">
    <citation type="journal article" date="2010" name="Nat. Biotechnol.">
        <title>Draft genome sequence of the oilseed species Ricinus communis.</title>
        <authorList>
            <person name="Chan A.P."/>
            <person name="Crabtree J."/>
            <person name="Zhao Q."/>
            <person name="Lorenzi H."/>
            <person name="Orvis J."/>
            <person name="Puiu D."/>
            <person name="Melake-Berhan A."/>
            <person name="Jones K.M."/>
            <person name="Redman J."/>
            <person name="Chen G."/>
            <person name="Cahoon E.B."/>
            <person name="Gedil M."/>
            <person name="Stanke M."/>
            <person name="Haas B.J."/>
            <person name="Wortman J.R."/>
            <person name="Fraser-Liggett C.M."/>
            <person name="Ravel J."/>
            <person name="Rabinowicz P.D."/>
        </authorList>
    </citation>
    <scope>NUCLEOTIDE SEQUENCE [LARGE SCALE GENOMIC DNA]</scope>
    <source>
        <strain evidence="3">cv. Hale</strain>
    </source>
</reference>
<feature type="region of interest" description="Disordered" evidence="1">
    <location>
        <begin position="75"/>
        <end position="130"/>
    </location>
</feature>
<organism evidence="2 3">
    <name type="scientific">Ricinus communis</name>
    <name type="common">Castor bean</name>
    <dbReference type="NCBI Taxonomy" id="3988"/>
    <lineage>
        <taxon>Eukaryota</taxon>
        <taxon>Viridiplantae</taxon>
        <taxon>Streptophyta</taxon>
        <taxon>Embryophyta</taxon>
        <taxon>Tracheophyta</taxon>
        <taxon>Spermatophyta</taxon>
        <taxon>Magnoliopsida</taxon>
        <taxon>eudicotyledons</taxon>
        <taxon>Gunneridae</taxon>
        <taxon>Pentapetalae</taxon>
        <taxon>rosids</taxon>
        <taxon>fabids</taxon>
        <taxon>Malpighiales</taxon>
        <taxon>Euphorbiaceae</taxon>
        <taxon>Acalyphoideae</taxon>
        <taxon>Acalypheae</taxon>
        <taxon>Ricinus</taxon>
    </lineage>
</organism>
<accession>B9TDD9</accession>
<evidence type="ECO:0000256" key="1">
    <source>
        <dbReference type="SAM" id="MobiDB-lite"/>
    </source>
</evidence>